<feature type="domain" description="Lipid/polyisoprenoid-binding YceI-like" evidence="2">
    <location>
        <begin position="23"/>
        <end position="189"/>
    </location>
</feature>
<protein>
    <recommendedName>
        <fullName evidence="2">Lipid/polyisoprenoid-binding YceI-like domain-containing protein</fullName>
    </recommendedName>
</protein>
<evidence type="ECO:0000256" key="1">
    <source>
        <dbReference type="SAM" id="SignalP"/>
    </source>
</evidence>
<reference evidence="3 4" key="1">
    <citation type="journal article" date="2014" name="Genome Announc.">
        <title>Draft Genome Sequence of Cytophaga fermentans JCM 21142T, a Facultative Anaerobe Isolated from Marine Mud.</title>
        <authorList>
            <person name="Starns D."/>
            <person name="Oshima K."/>
            <person name="Suda W."/>
            <person name="Iino T."/>
            <person name="Yuki M."/>
            <person name="Inoue J."/>
            <person name="Kitamura K."/>
            <person name="Iida T."/>
            <person name="Darby A."/>
            <person name="Hattori M."/>
            <person name="Ohkuma M."/>
        </authorList>
    </citation>
    <scope>NUCLEOTIDE SEQUENCE [LARGE SCALE GENOMIC DNA]</scope>
    <source>
        <strain evidence="3 4">JCM 21142</strain>
    </source>
</reference>
<dbReference type="PANTHER" id="PTHR34406">
    <property type="entry name" value="PROTEIN YCEI"/>
    <property type="match status" value="1"/>
</dbReference>
<dbReference type="InterPro" id="IPR036761">
    <property type="entry name" value="TTHA0802/YceI-like_sf"/>
</dbReference>
<sequence>MKTLKLLFAVAILLATTHTYSQTNQVDTDKSSVKWEGKKIGGSHNGAILLKEGSFTLKGSKITEGTFIIDMASISNADIEDKDYKAKLIGHLKSDDFFSVEKYPTATLKVTGSTAFKNDIAKVTGDLTIKGQTHPIDFEVSKNGHIFTTQLTVDRAQYDIRYGSKSFFDNLGDKVIYDDFTLDISIVTK</sequence>
<dbReference type="SMART" id="SM00867">
    <property type="entry name" value="YceI"/>
    <property type="match status" value="1"/>
</dbReference>
<feature type="chain" id="PRO_5004904521" description="Lipid/polyisoprenoid-binding YceI-like domain-containing protein" evidence="1">
    <location>
        <begin position="22"/>
        <end position="189"/>
    </location>
</feature>
<dbReference type="Pfam" id="PF04264">
    <property type="entry name" value="YceI"/>
    <property type="match status" value="1"/>
</dbReference>
<dbReference type="SUPFAM" id="SSF101874">
    <property type="entry name" value="YceI-like"/>
    <property type="match status" value="1"/>
</dbReference>
<dbReference type="AlphaFoldDB" id="W7YPH0"/>
<dbReference type="OrthoDB" id="951410at2"/>
<gene>
    <name evidence="3" type="ORF">JCM21142_72966</name>
</gene>
<name>W7YPH0_9BACT</name>
<comment type="caution">
    <text evidence="3">The sequence shown here is derived from an EMBL/GenBank/DDBJ whole genome shotgun (WGS) entry which is preliminary data.</text>
</comment>
<dbReference type="InterPro" id="IPR007372">
    <property type="entry name" value="Lipid/polyisoprenoid-bd_YceI"/>
</dbReference>
<dbReference type="Proteomes" id="UP000019402">
    <property type="component" value="Unassembled WGS sequence"/>
</dbReference>
<evidence type="ECO:0000313" key="3">
    <source>
        <dbReference type="EMBL" id="GAF04269.1"/>
    </source>
</evidence>
<dbReference type="eggNOG" id="COG2353">
    <property type="taxonomic scope" value="Bacteria"/>
</dbReference>
<evidence type="ECO:0000313" key="4">
    <source>
        <dbReference type="Proteomes" id="UP000019402"/>
    </source>
</evidence>
<dbReference type="STRING" id="869213.GCA_000517085_01273"/>
<feature type="signal peptide" evidence="1">
    <location>
        <begin position="1"/>
        <end position="21"/>
    </location>
</feature>
<proteinExistence type="predicted"/>
<dbReference type="PANTHER" id="PTHR34406:SF1">
    <property type="entry name" value="PROTEIN YCEI"/>
    <property type="match status" value="1"/>
</dbReference>
<organism evidence="3 4">
    <name type="scientific">Saccharicrinis fermentans DSM 9555 = JCM 21142</name>
    <dbReference type="NCBI Taxonomy" id="869213"/>
    <lineage>
        <taxon>Bacteria</taxon>
        <taxon>Pseudomonadati</taxon>
        <taxon>Bacteroidota</taxon>
        <taxon>Bacteroidia</taxon>
        <taxon>Marinilabiliales</taxon>
        <taxon>Marinilabiliaceae</taxon>
        <taxon>Saccharicrinis</taxon>
    </lineage>
</organism>
<keyword evidence="4" id="KW-1185">Reference proteome</keyword>
<evidence type="ECO:0000259" key="2">
    <source>
        <dbReference type="SMART" id="SM00867"/>
    </source>
</evidence>
<accession>W7YPH0</accession>
<keyword evidence="1" id="KW-0732">Signal</keyword>
<dbReference type="Gene3D" id="2.40.128.110">
    <property type="entry name" value="Lipid/polyisoprenoid-binding, YceI-like"/>
    <property type="match status" value="1"/>
</dbReference>
<dbReference type="EMBL" id="BAMD01000041">
    <property type="protein sequence ID" value="GAF04269.1"/>
    <property type="molecule type" value="Genomic_DNA"/>
</dbReference>